<dbReference type="OrthoDB" id="561288at2"/>
<evidence type="ECO:0000313" key="2">
    <source>
        <dbReference type="Proteomes" id="UP000053372"/>
    </source>
</evidence>
<accession>A0A0V7ZS86</accession>
<name>A0A0V7ZS86_9CYAN</name>
<reference evidence="1 2" key="1">
    <citation type="journal article" date="2015" name="Genome Announc.">
        <title>Draft Genome of the Euendolithic (true boring) Cyanobacterium Mastigocoleus testarum strain BC008.</title>
        <authorList>
            <person name="Guida B.S."/>
            <person name="Garcia-Pichel F."/>
        </authorList>
    </citation>
    <scope>NUCLEOTIDE SEQUENCE [LARGE SCALE GENOMIC DNA]</scope>
    <source>
        <strain evidence="1 2">BC008</strain>
    </source>
</reference>
<dbReference type="AlphaFoldDB" id="A0A0V7ZS86"/>
<gene>
    <name evidence="1" type="ORF">BC008_30000</name>
</gene>
<comment type="caution">
    <text evidence="1">The sequence shown here is derived from an EMBL/GenBank/DDBJ whole genome shotgun (WGS) entry which is preliminary data.</text>
</comment>
<evidence type="ECO:0000313" key="1">
    <source>
        <dbReference type="EMBL" id="KST67433.1"/>
    </source>
</evidence>
<dbReference type="Proteomes" id="UP000053372">
    <property type="component" value="Unassembled WGS sequence"/>
</dbReference>
<dbReference type="EMBL" id="LMTZ01000087">
    <property type="protein sequence ID" value="KST67433.1"/>
    <property type="molecule type" value="Genomic_DNA"/>
</dbReference>
<protein>
    <submittedName>
        <fullName evidence="1">Uncharacterized protein</fullName>
    </submittedName>
</protein>
<sequence length="232" mass="26503">MFKRLIESIKNFFRRLFGGKHNSSATPSETKKPPPPLNNTDLEFLFTELLEGVHQARGQSWALKWLRNIENRVSTERWLDWLDNFGDKLLAAPTPNNELASRMVQLGELEIGDVGDLAYDIGMELLTRNQSDQILEYEGPDVVNNVPPSNTPLNNTSPTAQTPPQTVEIQQEEINEENLPEGEYQTVSLEQLYEMIQQDENLRQMVAQQLGVDTDDPELIMQKLINQYYEAG</sequence>
<dbReference type="RefSeq" id="WP_027844472.1">
    <property type="nucleotide sequence ID" value="NZ_LMTZ01000087.1"/>
</dbReference>
<organism evidence="1 2">
    <name type="scientific">Mastigocoleus testarum BC008</name>
    <dbReference type="NCBI Taxonomy" id="371196"/>
    <lineage>
        <taxon>Bacteria</taxon>
        <taxon>Bacillati</taxon>
        <taxon>Cyanobacteriota</taxon>
        <taxon>Cyanophyceae</taxon>
        <taxon>Nostocales</taxon>
        <taxon>Hapalosiphonaceae</taxon>
        <taxon>Mastigocoleus</taxon>
    </lineage>
</organism>
<keyword evidence="2" id="KW-1185">Reference proteome</keyword>
<proteinExistence type="predicted"/>